<accession>A0AAV7NWA9</accession>
<dbReference type="AlphaFoldDB" id="A0AAV7NWA9"/>
<sequence>MSKFTTFWCSQRLCSDPWKSQFEWSKGRLLGLHSGTPQSRCHEGSKHHYCQLQHKWSEGRLMGLHSGTPLSRWHTNSAQTRGSRNLSGARGGCWGSTREHLRVAVTKDLNITIVNYNTSGARGDSAQTRGSRNLSGARGGCWGSTREHLRVAVTKLTLHFRDFSSAHVPHKWIECFSAYPIVRRHELAQGAAP</sequence>
<name>A0AAV7NWA9_PLEWA</name>
<proteinExistence type="predicted"/>
<gene>
    <name evidence="1" type="ORF">NDU88_008521</name>
</gene>
<keyword evidence="2" id="KW-1185">Reference proteome</keyword>
<organism evidence="1 2">
    <name type="scientific">Pleurodeles waltl</name>
    <name type="common">Iberian ribbed newt</name>
    <dbReference type="NCBI Taxonomy" id="8319"/>
    <lineage>
        <taxon>Eukaryota</taxon>
        <taxon>Metazoa</taxon>
        <taxon>Chordata</taxon>
        <taxon>Craniata</taxon>
        <taxon>Vertebrata</taxon>
        <taxon>Euteleostomi</taxon>
        <taxon>Amphibia</taxon>
        <taxon>Batrachia</taxon>
        <taxon>Caudata</taxon>
        <taxon>Salamandroidea</taxon>
        <taxon>Salamandridae</taxon>
        <taxon>Pleurodelinae</taxon>
        <taxon>Pleurodeles</taxon>
    </lineage>
</organism>
<dbReference type="Proteomes" id="UP001066276">
    <property type="component" value="Chromosome 8"/>
</dbReference>
<reference evidence="1" key="1">
    <citation type="journal article" date="2022" name="bioRxiv">
        <title>Sequencing and chromosome-scale assembly of the giantPleurodeles waltlgenome.</title>
        <authorList>
            <person name="Brown T."/>
            <person name="Elewa A."/>
            <person name="Iarovenko S."/>
            <person name="Subramanian E."/>
            <person name="Araus A.J."/>
            <person name="Petzold A."/>
            <person name="Susuki M."/>
            <person name="Suzuki K.-i.T."/>
            <person name="Hayashi T."/>
            <person name="Toyoda A."/>
            <person name="Oliveira C."/>
            <person name="Osipova E."/>
            <person name="Leigh N.D."/>
            <person name="Simon A."/>
            <person name="Yun M.H."/>
        </authorList>
    </citation>
    <scope>NUCLEOTIDE SEQUENCE</scope>
    <source>
        <strain evidence="1">20211129_DDA</strain>
        <tissue evidence="1">Liver</tissue>
    </source>
</reference>
<protein>
    <submittedName>
        <fullName evidence="1">Uncharacterized protein</fullName>
    </submittedName>
</protein>
<comment type="caution">
    <text evidence="1">The sequence shown here is derived from an EMBL/GenBank/DDBJ whole genome shotgun (WGS) entry which is preliminary data.</text>
</comment>
<evidence type="ECO:0000313" key="2">
    <source>
        <dbReference type="Proteomes" id="UP001066276"/>
    </source>
</evidence>
<dbReference type="EMBL" id="JANPWB010000012">
    <property type="protein sequence ID" value="KAJ1120351.1"/>
    <property type="molecule type" value="Genomic_DNA"/>
</dbReference>
<evidence type="ECO:0000313" key="1">
    <source>
        <dbReference type="EMBL" id="KAJ1120351.1"/>
    </source>
</evidence>